<dbReference type="EMBL" id="MN740598">
    <property type="protein sequence ID" value="QHS78527.1"/>
    <property type="molecule type" value="Genomic_DNA"/>
</dbReference>
<evidence type="ECO:0000259" key="1">
    <source>
        <dbReference type="Pfam" id="PF14216"/>
    </source>
</evidence>
<reference evidence="2" key="1">
    <citation type="journal article" date="2020" name="Nature">
        <title>Giant virus diversity and host interactions through global metagenomics.</title>
        <authorList>
            <person name="Schulz F."/>
            <person name="Roux S."/>
            <person name="Paez-Espino D."/>
            <person name="Jungbluth S."/>
            <person name="Walsh D.A."/>
            <person name="Denef V.J."/>
            <person name="McMahon K.D."/>
            <person name="Konstantinidis K.T."/>
            <person name="Eloe-Fadrosh E.A."/>
            <person name="Kyrpides N.C."/>
            <person name="Woyke T."/>
        </authorList>
    </citation>
    <scope>NUCLEOTIDE SEQUENCE</scope>
    <source>
        <strain evidence="2">GVMAG-S-1021933-23</strain>
    </source>
</reference>
<evidence type="ECO:0000313" key="2">
    <source>
        <dbReference type="EMBL" id="QHS78527.1"/>
    </source>
</evidence>
<dbReference type="Pfam" id="PF14216">
    <property type="entry name" value="DUF4326"/>
    <property type="match status" value="1"/>
</dbReference>
<organism evidence="2">
    <name type="scientific">viral metagenome</name>
    <dbReference type="NCBI Taxonomy" id="1070528"/>
    <lineage>
        <taxon>unclassified sequences</taxon>
        <taxon>metagenomes</taxon>
        <taxon>organismal metagenomes</taxon>
    </lineage>
</organism>
<sequence>MIFFLIYLKINKMDKTFLCNCKVKFIRPKYQNLKDCLEDDDNIYIGRGGIVFVDNERYPKKDSVWANPYKVDKDGDLDEVLKLYKKYIKNKIKKENLNISELLNKNLYGLEPTKYNKNDKKICHGQVLLKLLKKSLKI</sequence>
<name>A0A6C0AFF6_9ZZZZ</name>
<proteinExistence type="predicted"/>
<dbReference type="InterPro" id="IPR025475">
    <property type="entry name" value="DUF4326"/>
</dbReference>
<protein>
    <recommendedName>
        <fullName evidence="1">DUF4326 domain-containing protein</fullName>
    </recommendedName>
</protein>
<feature type="domain" description="DUF4326" evidence="1">
    <location>
        <begin position="32"/>
        <end position="129"/>
    </location>
</feature>
<accession>A0A6C0AFF6</accession>
<dbReference type="AlphaFoldDB" id="A0A6C0AFF6"/>